<keyword evidence="2" id="KW-0732">Signal</keyword>
<reference evidence="4" key="1">
    <citation type="journal article" date="2014" name="Int. J. Syst. Evol. Microbiol.">
        <title>Complete genome sequence of Corynebacterium casei LMG S-19264T (=DSM 44701T), isolated from a smear-ripened cheese.</title>
        <authorList>
            <consortium name="US DOE Joint Genome Institute (JGI-PGF)"/>
            <person name="Walter F."/>
            <person name="Albersmeier A."/>
            <person name="Kalinowski J."/>
            <person name="Ruckert C."/>
        </authorList>
    </citation>
    <scope>NUCLEOTIDE SEQUENCE</scope>
    <source>
        <strain evidence="4">KCTC 12368</strain>
    </source>
</reference>
<name>A0A918UIR3_9BACT</name>
<dbReference type="CDD" id="cd10918">
    <property type="entry name" value="CE4_NodB_like_5s_6s"/>
    <property type="match status" value="1"/>
</dbReference>
<evidence type="ECO:0000256" key="1">
    <source>
        <dbReference type="ARBA" id="ARBA00004613"/>
    </source>
</evidence>
<accession>A0A918UIR3</accession>
<comment type="caution">
    <text evidence="4">The sequence shown here is derived from an EMBL/GenBank/DDBJ whole genome shotgun (WGS) entry which is preliminary data.</text>
</comment>
<dbReference type="GO" id="GO:0005576">
    <property type="term" value="C:extracellular region"/>
    <property type="evidence" value="ECO:0007669"/>
    <property type="project" value="UniProtKB-SubCell"/>
</dbReference>
<dbReference type="Proteomes" id="UP000619457">
    <property type="component" value="Unassembled WGS sequence"/>
</dbReference>
<dbReference type="PANTHER" id="PTHR34216">
    <property type="match status" value="1"/>
</dbReference>
<dbReference type="Gene3D" id="3.20.20.370">
    <property type="entry name" value="Glycoside hydrolase/deacetylase"/>
    <property type="match status" value="1"/>
</dbReference>
<dbReference type="SUPFAM" id="SSF88713">
    <property type="entry name" value="Glycoside hydrolase/deacetylase"/>
    <property type="match status" value="1"/>
</dbReference>
<keyword evidence="5" id="KW-1185">Reference proteome</keyword>
<organism evidence="4 5">
    <name type="scientific">Echinicola pacifica</name>
    <dbReference type="NCBI Taxonomy" id="346377"/>
    <lineage>
        <taxon>Bacteria</taxon>
        <taxon>Pseudomonadati</taxon>
        <taxon>Bacteroidota</taxon>
        <taxon>Cytophagia</taxon>
        <taxon>Cytophagales</taxon>
        <taxon>Cyclobacteriaceae</taxon>
        <taxon>Echinicola</taxon>
    </lineage>
</organism>
<gene>
    <name evidence="4" type="ORF">GCM10007049_03700</name>
</gene>
<evidence type="ECO:0000313" key="4">
    <source>
        <dbReference type="EMBL" id="GGZ14937.1"/>
    </source>
</evidence>
<dbReference type="RefSeq" id="WP_018474391.1">
    <property type="nucleotide sequence ID" value="NZ_BMWX01000001.1"/>
</dbReference>
<protein>
    <recommendedName>
        <fullName evidence="3">NodB homology domain-containing protein</fullName>
    </recommendedName>
</protein>
<evidence type="ECO:0000313" key="5">
    <source>
        <dbReference type="Proteomes" id="UP000619457"/>
    </source>
</evidence>
<dbReference type="Pfam" id="PF01522">
    <property type="entry name" value="Polysacc_deac_1"/>
    <property type="match status" value="1"/>
</dbReference>
<evidence type="ECO:0000259" key="3">
    <source>
        <dbReference type="PROSITE" id="PS51677"/>
    </source>
</evidence>
<feature type="domain" description="NodB homology" evidence="3">
    <location>
        <begin position="82"/>
        <end position="300"/>
    </location>
</feature>
<dbReference type="InterPro" id="IPR002509">
    <property type="entry name" value="NODB_dom"/>
</dbReference>
<dbReference type="PROSITE" id="PS51677">
    <property type="entry name" value="NODB"/>
    <property type="match status" value="1"/>
</dbReference>
<dbReference type="PANTHER" id="PTHR34216:SF3">
    <property type="entry name" value="POLY-BETA-1,6-N-ACETYL-D-GLUCOSAMINE N-DEACETYLASE"/>
    <property type="match status" value="1"/>
</dbReference>
<comment type="subcellular location">
    <subcellularLocation>
        <location evidence="1">Secreted</location>
    </subcellularLocation>
</comment>
<dbReference type="InterPro" id="IPR011330">
    <property type="entry name" value="Glyco_hydro/deAcase_b/a-brl"/>
</dbReference>
<dbReference type="GO" id="GO:0016810">
    <property type="term" value="F:hydrolase activity, acting on carbon-nitrogen (but not peptide) bonds"/>
    <property type="evidence" value="ECO:0007669"/>
    <property type="project" value="InterPro"/>
</dbReference>
<dbReference type="GO" id="GO:0005975">
    <property type="term" value="P:carbohydrate metabolic process"/>
    <property type="evidence" value="ECO:0007669"/>
    <property type="project" value="InterPro"/>
</dbReference>
<proteinExistence type="predicted"/>
<dbReference type="AlphaFoldDB" id="A0A918UIR3"/>
<reference evidence="4" key="2">
    <citation type="submission" date="2020-09" db="EMBL/GenBank/DDBJ databases">
        <authorList>
            <person name="Sun Q."/>
            <person name="Kim S."/>
        </authorList>
    </citation>
    <scope>NUCLEOTIDE SEQUENCE</scope>
    <source>
        <strain evidence="4">KCTC 12368</strain>
    </source>
</reference>
<dbReference type="EMBL" id="BMWX01000001">
    <property type="protein sequence ID" value="GGZ14937.1"/>
    <property type="molecule type" value="Genomic_DNA"/>
</dbReference>
<evidence type="ECO:0000256" key="2">
    <source>
        <dbReference type="ARBA" id="ARBA00022729"/>
    </source>
</evidence>
<dbReference type="InterPro" id="IPR051398">
    <property type="entry name" value="Polysacch_Deacetylase"/>
</dbReference>
<sequence length="300" mass="34065">MKKRVRNFTAQLIAKSLIWTGALKKAKAKALRGDHILSIYFHKPTKEEFEYVISWLSKNNFNFIDLEDLQEIRLGNKAFPKGAVLITVDDGWGNNEVNMAEVAEKHQVPITIFLATEAIEKGYFWFSIAKKAFAKKIGTPHSEEMKMLPNQERMKIVQSILSQLPNDREAMTLGQIKKINEFNFVNLAAHTHSHPILIQCSDEEAFQEITTSKAKVSEWTGKTITAFAYPNGDYGTRETKILEEQGFLLGFTTKAVPMTPSALDKPYELPRLGFLEGASKEENLCRILGIWKTKKNLTLK</sequence>